<sequence length="721" mass="77020">MPSFSVDHSAVLDALYPFLLESGYLHTLRALQMESRRPCTLMLTTSSSSSGSTSEQRSQQQQQHVTTASSDDSGCNEGDLRRQVLDGKWDVVLSKYLSYCTVPQAILFALYENIFLEMLQLFQVETAARSFFRNSPVFRTMRRRSPAQHARLQQLLESFRMTTNPNANPGDVIHVTPHFHDRRTFLANELCTALRFVSFPELKQLNRLPWVVAADAASLFSDAAAAASPKSRPREDSLESGELVPKMHRAERNSTTDTLEANAIASAALLPSKLFAPTISFASSEDPGLSVTSTRYADIGAAGCGALTLKTNGTVAWTPSSEGSSCVEAFLSAPGGHAALCVDLDTSVDKQQAGGSGVWAAIGFRGGAVRVFDCEVRKLARKIENLDPLGVHCITFCGPENAIRGHRGYLVGATFSGNLVLLSVEQGACLATIPAPHNGSLITSVARCLVPRRESVDAAAAAAARFEPINSSESDNDDEVFVTCADNGTMLRWCATLNTKQQMTAVDAYPRPDLNKTSSSSTQTAIKNTPWRLDAIHTDLAEELPVAVTGLQHQKRGSWRDRGADWIAVSTKGGHVAVHSLSLNVALLVCRLDRPVSSIALGIRINAATAAGATNGEVAAFSDGDSARNILVASAVDGVLYGFNFHAFSGVNTDSQARKSLQRKTSVVRSEADAQSTAIAEDIGGAVEGLVISLAPPLQGAAGAFPLLCAVSPILKKQFVA</sequence>
<evidence type="ECO:0000256" key="1">
    <source>
        <dbReference type="SAM" id="MobiDB-lite"/>
    </source>
</evidence>
<dbReference type="VEuPathDB" id="TriTrypDB:BSAL_46590"/>
<dbReference type="SUPFAM" id="SSF50978">
    <property type="entry name" value="WD40 repeat-like"/>
    <property type="match status" value="1"/>
</dbReference>
<feature type="compositionally biased region" description="Low complexity" evidence="1">
    <location>
        <begin position="44"/>
        <end position="70"/>
    </location>
</feature>
<evidence type="ECO:0000313" key="3">
    <source>
        <dbReference type="Proteomes" id="UP000051952"/>
    </source>
</evidence>
<accession>A0A0S4JXF7</accession>
<dbReference type="PROSITE" id="PS50896">
    <property type="entry name" value="LISH"/>
    <property type="match status" value="1"/>
</dbReference>
<reference evidence="3" key="1">
    <citation type="submission" date="2015-09" db="EMBL/GenBank/DDBJ databases">
        <authorList>
            <consortium name="Pathogen Informatics"/>
        </authorList>
    </citation>
    <scope>NUCLEOTIDE SEQUENCE [LARGE SCALE GENOMIC DNA]</scope>
    <source>
        <strain evidence="3">Lake Konstanz</strain>
    </source>
</reference>
<feature type="region of interest" description="Disordered" evidence="1">
    <location>
        <begin position="225"/>
        <end position="255"/>
    </location>
</feature>
<evidence type="ECO:0000313" key="2">
    <source>
        <dbReference type="EMBL" id="CUG94119.1"/>
    </source>
</evidence>
<keyword evidence="3" id="KW-1185">Reference proteome</keyword>
<dbReference type="InterPro" id="IPR036322">
    <property type="entry name" value="WD40_repeat_dom_sf"/>
</dbReference>
<dbReference type="EMBL" id="CYKH01002220">
    <property type="protein sequence ID" value="CUG94119.1"/>
    <property type="molecule type" value="Genomic_DNA"/>
</dbReference>
<name>A0A0S4JXF7_BODSA</name>
<dbReference type="PANTHER" id="PTHR22848">
    <property type="entry name" value="WD40 REPEAT PROTEIN"/>
    <property type="match status" value="1"/>
</dbReference>
<dbReference type="InterPro" id="IPR045184">
    <property type="entry name" value="SMU1"/>
</dbReference>
<dbReference type="Gene3D" id="2.130.10.10">
    <property type="entry name" value="YVTN repeat-like/Quinoprotein amine dehydrogenase"/>
    <property type="match status" value="1"/>
</dbReference>
<feature type="region of interest" description="Disordered" evidence="1">
    <location>
        <begin position="43"/>
        <end position="77"/>
    </location>
</feature>
<dbReference type="Proteomes" id="UP000051952">
    <property type="component" value="Unassembled WGS sequence"/>
</dbReference>
<proteinExistence type="predicted"/>
<gene>
    <name evidence="2" type="ORF">BSAL_46590</name>
</gene>
<dbReference type="InterPro" id="IPR006594">
    <property type="entry name" value="LisH"/>
</dbReference>
<dbReference type="GO" id="GO:0000398">
    <property type="term" value="P:mRNA splicing, via spliceosome"/>
    <property type="evidence" value="ECO:0007669"/>
    <property type="project" value="InterPro"/>
</dbReference>
<organism evidence="2 3">
    <name type="scientific">Bodo saltans</name>
    <name type="common">Flagellated protozoan</name>
    <dbReference type="NCBI Taxonomy" id="75058"/>
    <lineage>
        <taxon>Eukaryota</taxon>
        <taxon>Discoba</taxon>
        <taxon>Euglenozoa</taxon>
        <taxon>Kinetoplastea</taxon>
        <taxon>Metakinetoplastina</taxon>
        <taxon>Eubodonida</taxon>
        <taxon>Bodonidae</taxon>
        <taxon>Bodo</taxon>
    </lineage>
</organism>
<protein>
    <submittedName>
        <fullName evidence="2">Uncharacterized protein</fullName>
    </submittedName>
</protein>
<dbReference type="AlphaFoldDB" id="A0A0S4JXF7"/>
<dbReference type="InterPro" id="IPR015943">
    <property type="entry name" value="WD40/YVTN_repeat-like_dom_sf"/>
</dbReference>
<dbReference type="OrthoDB" id="538223at2759"/>